<dbReference type="Pfam" id="PF08044">
    <property type="entry name" value="DUF1707"/>
    <property type="match status" value="1"/>
</dbReference>
<evidence type="ECO:0000313" key="3">
    <source>
        <dbReference type="EMBL" id="UNZ05740.1"/>
    </source>
</evidence>
<dbReference type="RefSeq" id="WP_003980091.1">
    <property type="nucleotide sequence ID" value="NZ_CP094298.1"/>
</dbReference>
<name>A0ABY3Z704_STRRM</name>
<dbReference type="PANTHER" id="PTHR40763">
    <property type="entry name" value="MEMBRANE PROTEIN-RELATED"/>
    <property type="match status" value="1"/>
</dbReference>
<reference evidence="3 4" key="1">
    <citation type="submission" date="2022-03" db="EMBL/GenBank/DDBJ databases">
        <title>Complete genome of Streptomyces rimosus ssp. rimosus R7 (=ATCC 10970).</title>
        <authorList>
            <person name="Beganovic S."/>
            <person name="Ruckert C."/>
            <person name="Busche T."/>
            <person name="Kalinowski J."/>
            <person name="Wittmann C."/>
        </authorList>
    </citation>
    <scope>NUCLEOTIDE SEQUENCE [LARGE SCALE GENOMIC DNA]</scope>
    <source>
        <strain evidence="3 4">R7</strain>
    </source>
</reference>
<keyword evidence="4" id="KW-1185">Reference proteome</keyword>
<gene>
    <name evidence="3" type="ORF">SRIMR7_26660</name>
</gene>
<organism evidence="3 4">
    <name type="scientific">Streptomyces rimosus subsp. rimosus</name>
    <dbReference type="NCBI Taxonomy" id="132474"/>
    <lineage>
        <taxon>Bacteria</taxon>
        <taxon>Bacillati</taxon>
        <taxon>Actinomycetota</taxon>
        <taxon>Actinomycetes</taxon>
        <taxon>Kitasatosporales</taxon>
        <taxon>Streptomycetaceae</taxon>
        <taxon>Streptomyces</taxon>
    </lineage>
</organism>
<feature type="coiled-coil region" evidence="1">
    <location>
        <begin position="25"/>
        <end position="59"/>
    </location>
</feature>
<proteinExistence type="predicted"/>
<feature type="domain" description="DUF1707" evidence="2">
    <location>
        <begin position="14"/>
        <end position="66"/>
    </location>
</feature>
<evidence type="ECO:0000256" key="1">
    <source>
        <dbReference type="SAM" id="Coils"/>
    </source>
</evidence>
<dbReference type="InterPro" id="IPR012551">
    <property type="entry name" value="DUF1707_SHOCT-like"/>
</dbReference>
<keyword evidence="1" id="KW-0175">Coiled coil</keyword>
<dbReference type="EMBL" id="CP094298">
    <property type="protein sequence ID" value="UNZ05740.1"/>
    <property type="molecule type" value="Genomic_DNA"/>
</dbReference>
<sequence>MTAKTPEPAAWGELRASHSDRDAVVEQLRGAAAEGRLDLDELEERLEQALTAKTFADLAPLTADLPRSASVLDPGEPLVLKGGFHGAARTGRWRVPAHITAHGGMGGVRLDFTRTECRLPEVEVEVYGEMAGVTVIIPEGWAADTDGITTGTGALRNKTTPDRLPDTPLIRLTGSVGMAGVVIRHPNARERRALKREQGK</sequence>
<accession>A0ABY3Z704</accession>
<evidence type="ECO:0000259" key="2">
    <source>
        <dbReference type="Pfam" id="PF08044"/>
    </source>
</evidence>
<dbReference type="GeneID" id="66855136"/>
<evidence type="ECO:0000313" key="4">
    <source>
        <dbReference type="Proteomes" id="UP000829494"/>
    </source>
</evidence>
<protein>
    <recommendedName>
        <fullName evidence="2">DUF1707 domain-containing protein</fullName>
    </recommendedName>
</protein>
<dbReference type="Proteomes" id="UP000829494">
    <property type="component" value="Chromosome"/>
</dbReference>
<dbReference type="PANTHER" id="PTHR40763:SF4">
    <property type="entry name" value="DUF1707 DOMAIN-CONTAINING PROTEIN"/>
    <property type="match status" value="1"/>
</dbReference>